<evidence type="ECO:0000256" key="1">
    <source>
        <dbReference type="SAM" id="MobiDB-lite"/>
    </source>
</evidence>
<evidence type="ECO:0000313" key="3">
    <source>
        <dbReference type="Proteomes" id="UP000236290"/>
    </source>
</evidence>
<dbReference type="EMBL" id="MTYI01000162">
    <property type="protein sequence ID" value="PNP50278.1"/>
    <property type="molecule type" value="Genomic_DNA"/>
</dbReference>
<accession>A0A2K0TXL1</accession>
<comment type="caution">
    <text evidence="2">The sequence shown here is derived from an EMBL/GenBank/DDBJ whole genome shotgun (WGS) entry which is preliminary data.</text>
</comment>
<feature type="compositionally biased region" description="Polar residues" evidence="1">
    <location>
        <begin position="346"/>
        <end position="355"/>
    </location>
</feature>
<feature type="compositionally biased region" description="Low complexity" evidence="1">
    <location>
        <begin position="627"/>
        <end position="647"/>
    </location>
</feature>
<sequence>MPSFSRLGKHSNRSQHAVAEASPQQQQQQQQQQPPPSAGASQPTRAPPAPAEADLQHPHPDATPQSALRTSALSSSESFVAQQQLQQHQIQLQQQLQAQQQQQQQLSQQLSQQQQQQSGAAAAGPALLFHSGSSGVGPSPVQNPAVIGPAPAFDGRQQLSQQQQQQQQHQLNQQQPQPQLQHPHPHQQPPLPPPQPQQQSTGKLQKQQPPPQQQQPPGDFAEAASAVRQSQRYSASLHHLFNVSQTSLNELTGHHHQAQAAAASASASQASQGSVPEKRSARKIIKGIFSGRSSHDNHREAPAAAQAQSYDNTVGLARRPSKRVSHSNPPNVKTGLSPQPDRDWHTPNSSVHQTSPLQGVGEAEEYGYDHDQARLQHDPRLSVPPINTVRDGLVDEIQSPYDDYHISQQQIPPPPLQLQQSQSTLSQVFSSQEALQQQQIELQQQLQQQQQFELQLQQQLHPQLPYDPQQPVYDLQGLPQQAPQQHYYAAGSPQDQYQQTTDPRIVATHLGQQQLHQQQNPETISQLSRESPAPDSDQRSLNQQLDQQPSPAVHYSVPAQESVSSITLPPVQPTNQQQQQQLSQPAMAPPGGGAPTNRRPGDADKALPGAPPGYRHTHTNSNMTSVPGAPLQPGQQPAGAGAAAAAAGAGGPGAPPRYEAATGEQGRNSPQPSTHERDNAESEKAFKELRLSLIFLYSLFPSLLTPHGGWVGVWLVTKYKNVKRLYFDGKSQIEQLNGQIEHLQNAVANQRMSQSRTALDDNEYVNRFNRLNGAINNLSFNIRKDWRRLPPWLEKFVSPDALKTGKQEMTAVGRAVITKWIVDEVFNKCFHPDLDAAFSSQLKEIELHIRGNAYTMHSQEEFDALTTKVVNWRMATLDGLQHKLNSTTAGDNRAGLIAKMTTNLAAHLYQFLNEPPPAGVEGSTSMIVELAIGIAANLPRESRDVTIMYPLPGDVMQAAFMEVEKGGLPSLDGQKEGDAKLDADSDKDKNSSSGDSSKAGFPKDSGRVRFAGFVAIEVRGRQVLMKAPVWTL</sequence>
<evidence type="ECO:0000313" key="2">
    <source>
        <dbReference type="EMBL" id="PNP50278.1"/>
    </source>
</evidence>
<feature type="compositionally biased region" description="Polar residues" evidence="1">
    <location>
        <begin position="326"/>
        <end position="337"/>
    </location>
</feature>
<feature type="compositionally biased region" description="Pro residues" evidence="1">
    <location>
        <begin position="186"/>
        <end position="196"/>
    </location>
</feature>
<gene>
    <name evidence="2" type="ORF">THARTR1_08986</name>
</gene>
<name>A0A2K0TXL1_TRIHA</name>
<feature type="compositionally biased region" description="Polar residues" evidence="1">
    <location>
        <begin position="520"/>
        <end position="529"/>
    </location>
</feature>
<feature type="compositionally biased region" description="Basic and acidic residues" evidence="1">
    <location>
        <begin position="674"/>
        <end position="683"/>
    </location>
</feature>
<proteinExistence type="predicted"/>
<dbReference type="OrthoDB" id="4155914at2759"/>
<reference evidence="2 3" key="1">
    <citation type="submission" date="2017-02" db="EMBL/GenBank/DDBJ databases">
        <title>Genomes of Trichoderma spp. with biocontrol activity.</title>
        <authorList>
            <person name="Gardiner D."/>
            <person name="Kazan K."/>
            <person name="Vos C."/>
            <person name="Harvey P."/>
        </authorList>
    </citation>
    <scope>NUCLEOTIDE SEQUENCE [LARGE SCALE GENOMIC DNA]</scope>
    <source>
        <strain evidence="2 3">Tr1</strain>
    </source>
</reference>
<feature type="compositionally biased region" description="Low complexity" evidence="1">
    <location>
        <begin position="258"/>
        <end position="272"/>
    </location>
</feature>
<feature type="compositionally biased region" description="Low complexity" evidence="1">
    <location>
        <begin position="81"/>
        <end position="140"/>
    </location>
</feature>
<feature type="compositionally biased region" description="Low complexity" evidence="1">
    <location>
        <begin position="197"/>
        <end position="207"/>
    </location>
</feature>
<feature type="compositionally biased region" description="Low complexity" evidence="1">
    <location>
        <begin position="157"/>
        <end position="182"/>
    </location>
</feature>
<feature type="compositionally biased region" description="Polar residues" evidence="1">
    <location>
        <begin position="539"/>
        <end position="550"/>
    </location>
</feature>
<feature type="region of interest" description="Disordered" evidence="1">
    <location>
        <begin position="511"/>
        <end position="683"/>
    </location>
</feature>
<feature type="region of interest" description="Disordered" evidence="1">
    <location>
        <begin position="405"/>
        <end position="424"/>
    </location>
</feature>
<dbReference type="Proteomes" id="UP000236290">
    <property type="component" value="Unassembled WGS sequence"/>
</dbReference>
<feature type="compositionally biased region" description="Basic and acidic residues" evidence="1">
    <location>
        <begin position="973"/>
        <end position="990"/>
    </location>
</feature>
<feature type="compositionally biased region" description="Low complexity" evidence="1">
    <location>
        <begin position="991"/>
        <end position="1000"/>
    </location>
</feature>
<feature type="region of interest" description="Disordered" evidence="1">
    <location>
        <begin position="1"/>
        <end position="230"/>
    </location>
</feature>
<feature type="region of interest" description="Disordered" evidence="1">
    <location>
        <begin position="967"/>
        <end position="1005"/>
    </location>
</feature>
<organism evidence="2 3">
    <name type="scientific">Trichoderma harzianum</name>
    <name type="common">Hypocrea lixii</name>
    <dbReference type="NCBI Taxonomy" id="5544"/>
    <lineage>
        <taxon>Eukaryota</taxon>
        <taxon>Fungi</taxon>
        <taxon>Dikarya</taxon>
        <taxon>Ascomycota</taxon>
        <taxon>Pezizomycotina</taxon>
        <taxon>Sordariomycetes</taxon>
        <taxon>Hypocreomycetidae</taxon>
        <taxon>Hypocreales</taxon>
        <taxon>Hypocreaceae</taxon>
        <taxon>Trichoderma</taxon>
    </lineage>
</organism>
<feature type="compositionally biased region" description="Polar residues" evidence="1">
    <location>
        <begin position="63"/>
        <end position="80"/>
    </location>
</feature>
<dbReference type="AlphaFoldDB" id="A0A2K0TXL1"/>
<evidence type="ECO:0008006" key="4">
    <source>
        <dbReference type="Google" id="ProtNLM"/>
    </source>
</evidence>
<feature type="region of interest" description="Disordered" evidence="1">
    <location>
        <begin position="254"/>
        <end position="355"/>
    </location>
</feature>
<protein>
    <recommendedName>
        <fullName evidence="4">S-adenosylmethionine-dependent methyltransferase-like protein</fullName>
    </recommendedName>
</protein>
<feature type="compositionally biased region" description="Low complexity" evidence="1">
    <location>
        <begin position="21"/>
        <end position="43"/>
    </location>
</feature>
<feature type="compositionally biased region" description="Low complexity" evidence="1">
    <location>
        <begin position="573"/>
        <end position="586"/>
    </location>
</feature>